<evidence type="ECO:0000313" key="1">
    <source>
        <dbReference type="EMBL" id="GJT79152.1"/>
    </source>
</evidence>
<accession>A0ABQ5GVY0</accession>
<gene>
    <name evidence="1" type="ORF">Tco_1053494</name>
</gene>
<dbReference type="Proteomes" id="UP001151760">
    <property type="component" value="Unassembled WGS sequence"/>
</dbReference>
<reference evidence="1" key="2">
    <citation type="submission" date="2022-01" db="EMBL/GenBank/DDBJ databases">
        <authorList>
            <person name="Yamashiro T."/>
            <person name="Shiraishi A."/>
            <person name="Satake H."/>
            <person name="Nakayama K."/>
        </authorList>
    </citation>
    <scope>NUCLEOTIDE SEQUENCE</scope>
</reference>
<comment type="caution">
    <text evidence="1">The sequence shown here is derived from an EMBL/GenBank/DDBJ whole genome shotgun (WGS) entry which is preliminary data.</text>
</comment>
<dbReference type="EMBL" id="BQNB010018872">
    <property type="protein sequence ID" value="GJT79152.1"/>
    <property type="molecule type" value="Genomic_DNA"/>
</dbReference>
<protein>
    <submittedName>
        <fullName evidence="1">Uncharacterized protein</fullName>
    </submittedName>
</protein>
<name>A0ABQ5GVY0_9ASTR</name>
<keyword evidence="2" id="KW-1185">Reference proteome</keyword>
<sequence>MFETKFETPLDSLPITVIDPDDQPMWIINFDGRIWSDPHRHVADFLEISNLFQYGENQEEAIMLRTFPFSLSREGIRSSRYKIDSEFLIIRKDLKEMRDGHRDNYASQIYTSDETSMCDPMEGNYDCTAHIPYTNVKMFADDVLLNHVGDKELKSFDRVGNSLLTKKENDDRAGNGKEDAWRQNRLFSHAYASFCIAFTIWSSIAISHAHEV</sequence>
<proteinExistence type="predicted"/>
<evidence type="ECO:0000313" key="2">
    <source>
        <dbReference type="Proteomes" id="UP001151760"/>
    </source>
</evidence>
<organism evidence="1 2">
    <name type="scientific">Tanacetum coccineum</name>
    <dbReference type="NCBI Taxonomy" id="301880"/>
    <lineage>
        <taxon>Eukaryota</taxon>
        <taxon>Viridiplantae</taxon>
        <taxon>Streptophyta</taxon>
        <taxon>Embryophyta</taxon>
        <taxon>Tracheophyta</taxon>
        <taxon>Spermatophyta</taxon>
        <taxon>Magnoliopsida</taxon>
        <taxon>eudicotyledons</taxon>
        <taxon>Gunneridae</taxon>
        <taxon>Pentapetalae</taxon>
        <taxon>asterids</taxon>
        <taxon>campanulids</taxon>
        <taxon>Asterales</taxon>
        <taxon>Asteraceae</taxon>
        <taxon>Asteroideae</taxon>
        <taxon>Anthemideae</taxon>
        <taxon>Anthemidinae</taxon>
        <taxon>Tanacetum</taxon>
    </lineage>
</organism>
<reference evidence="1" key="1">
    <citation type="journal article" date="2022" name="Int. J. Mol. Sci.">
        <title>Draft Genome of Tanacetum Coccineum: Genomic Comparison of Closely Related Tanacetum-Family Plants.</title>
        <authorList>
            <person name="Yamashiro T."/>
            <person name="Shiraishi A."/>
            <person name="Nakayama K."/>
            <person name="Satake H."/>
        </authorList>
    </citation>
    <scope>NUCLEOTIDE SEQUENCE</scope>
</reference>